<evidence type="ECO:0000313" key="1">
    <source>
        <dbReference type="EMBL" id="KYO36138.1"/>
    </source>
</evidence>
<comment type="caution">
    <text evidence="1">The sequence shown here is derived from an EMBL/GenBank/DDBJ whole genome shotgun (WGS) entry which is preliminary data.</text>
</comment>
<name>A0A151NH68_ALLMI</name>
<proteinExistence type="predicted"/>
<evidence type="ECO:0000313" key="2">
    <source>
        <dbReference type="Proteomes" id="UP000050525"/>
    </source>
</evidence>
<dbReference type="EMBL" id="AKHW03003015">
    <property type="protein sequence ID" value="KYO36138.1"/>
    <property type="molecule type" value="Genomic_DNA"/>
</dbReference>
<sequence>MHHHEKGKYSSKEAESYPFQEGTRMLMGEMAPHSFSWGSLFNLDGLGDSKRSTATEEKFLTCIEFQECKSTKS</sequence>
<organism evidence="1 2">
    <name type="scientific">Alligator mississippiensis</name>
    <name type="common">American alligator</name>
    <dbReference type="NCBI Taxonomy" id="8496"/>
    <lineage>
        <taxon>Eukaryota</taxon>
        <taxon>Metazoa</taxon>
        <taxon>Chordata</taxon>
        <taxon>Craniata</taxon>
        <taxon>Vertebrata</taxon>
        <taxon>Euteleostomi</taxon>
        <taxon>Archelosauria</taxon>
        <taxon>Archosauria</taxon>
        <taxon>Crocodylia</taxon>
        <taxon>Alligatoridae</taxon>
        <taxon>Alligatorinae</taxon>
        <taxon>Alligator</taxon>
    </lineage>
</organism>
<accession>A0A151NH68</accession>
<gene>
    <name evidence="1" type="ORF">Y1Q_0020636</name>
</gene>
<dbReference type="AlphaFoldDB" id="A0A151NH68"/>
<reference evidence="1 2" key="1">
    <citation type="journal article" date="2012" name="Genome Biol.">
        <title>Sequencing three crocodilian genomes to illuminate the evolution of archosaurs and amniotes.</title>
        <authorList>
            <person name="St John J.A."/>
            <person name="Braun E.L."/>
            <person name="Isberg S.R."/>
            <person name="Miles L.G."/>
            <person name="Chong A.Y."/>
            <person name="Gongora J."/>
            <person name="Dalzell P."/>
            <person name="Moran C."/>
            <person name="Bed'hom B."/>
            <person name="Abzhanov A."/>
            <person name="Burgess S.C."/>
            <person name="Cooksey A.M."/>
            <person name="Castoe T.A."/>
            <person name="Crawford N.G."/>
            <person name="Densmore L.D."/>
            <person name="Drew J.C."/>
            <person name="Edwards S.V."/>
            <person name="Faircloth B.C."/>
            <person name="Fujita M.K."/>
            <person name="Greenwold M.J."/>
            <person name="Hoffmann F.G."/>
            <person name="Howard J.M."/>
            <person name="Iguchi T."/>
            <person name="Janes D.E."/>
            <person name="Khan S.Y."/>
            <person name="Kohno S."/>
            <person name="de Koning A.J."/>
            <person name="Lance S.L."/>
            <person name="McCarthy F.M."/>
            <person name="McCormack J.E."/>
            <person name="Merchant M.E."/>
            <person name="Peterson D.G."/>
            <person name="Pollock D.D."/>
            <person name="Pourmand N."/>
            <person name="Raney B.J."/>
            <person name="Roessler K.A."/>
            <person name="Sanford J.R."/>
            <person name="Sawyer R.H."/>
            <person name="Schmidt C.J."/>
            <person name="Triplett E.W."/>
            <person name="Tuberville T.D."/>
            <person name="Venegas-Anaya M."/>
            <person name="Howard J.T."/>
            <person name="Jarvis E.D."/>
            <person name="Guillette L.J.Jr."/>
            <person name="Glenn T.C."/>
            <person name="Green R.E."/>
            <person name="Ray D.A."/>
        </authorList>
    </citation>
    <scope>NUCLEOTIDE SEQUENCE [LARGE SCALE GENOMIC DNA]</scope>
    <source>
        <strain evidence="1">KSC_2009_1</strain>
    </source>
</reference>
<keyword evidence="2" id="KW-1185">Reference proteome</keyword>
<protein>
    <submittedName>
        <fullName evidence="1">Uncharacterized protein</fullName>
    </submittedName>
</protein>
<dbReference type="Proteomes" id="UP000050525">
    <property type="component" value="Unassembled WGS sequence"/>
</dbReference>